<dbReference type="PANTHER" id="PTHR21666:SF285">
    <property type="entry name" value="M23 FAMILY METALLOPEPTIDASE"/>
    <property type="match status" value="1"/>
</dbReference>
<reference evidence="3 4" key="1">
    <citation type="submission" date="2023-02" db="EMBL/GenBank/DDBJ databases">
        <title>Genome sequence of Sphingomonas naphthae.</title>
        <authorList>
            <person name="Kim S."/>
            <person name="Heo J."/>
            <person name="Kwon S.-W."/>
        </authorList>
    </citation>
    <scope>NUCLEOTIDE SEQUENCE [LARGE SCALE GENOMIC DNA]</scope>
    <source>
        <strain evidence="3 4">KACC 18716</strain>
    </source>
</reference>
<feature type="chain" id="PRO_5045426434" evidence="1">
    <location>
        <begin position="21"/>
        <end position="295"/>
    </location>
</feature>
<dbReference type="Gene3D" id="2.70.70.10">
    <property type="entry name" value="Glucose Permease (Domain IIA)"/>
    <property type="match status" value="1"/>
</dbReference>
<keyword evidence="1" id="KW-0732">Signal</keyword>
<name>A0ABY7TLB8_9SPHN</name>
<feature type="domain" description="M23ase beta-sheet core" evidence="2">
    <location>
        <begin position="191"/>
        <end position="286"/>
    </location>
</feature>
<dbReference type="InterPro" id="IPR011055">
    <property type="entry name" value="Dup_hybrid_motif"/>
</dbReference>
<organism evidence="3 4">
    <name type="scientific">Sphingomonas naphthae</name>
    <dbReference type="NCBI Taxonomy" id="1813468"/>
    <lineage>
        <taxon>Bacteria</taxon>
        <taxon>Pseudomonadati</taxon>
        <taxon>Pseudomonadota</taxon>
        <taxon>Alphaproteobacteria</taxon>
        <taxon>Sphingomonadales</taxon>
        <taxon>Sphingomonadaceae</taxon>
        <taxon>Sphingomonas</taxon>
    </lineage>
</organism>
<dbReference type="SUPFAM" id="SSF51261">
    <property type="entry name" value="Duplicated hybrid motif"/>
    <property type="match status" value="1"/>
</dbReference>
<dbReference type="PANTHER" id="PTHR21666">
    <property type="entry name" value="PEPTIDASE-RELATED"/>
    <property type="match status" value="1"/>
</dbReference>
<dbReference type="EMBL" id="CP117411">
    <property type="protein sequence ID" value="WCT73740.1"/>
    <property type="molecule type" value="Genomic_DNA"/>
</dbReference>
<proteinExistence type="predicted"/>
<evidence type="ECO:0000256" key="1">
    <source>
        <dbReference type="SAM" id="SignalP"/>
    </source>
</evidence>
<dbReference type="PROSITE" id="PS51257">
    <property type="entry name" value="PROKAR_LIPOPROTEIN"/>
    <property type="match status" value="1"/>
</dbReference>
<dbReference type="Pfam" id="PF01551">
    <property type="entry name" value="Peptidase_M23"/>
    <property type="match status" value="1"/>
</dbReference>
<evidence type="ECO:0000259" key="2">
    <source>
        <dbReference type="Pfam" id="PF01551"/>
    </source>
</evidence>
<feature type="signal peptide" evidence="1">
    <location>
        <begin position="1"/>
        <end position="20"/>
    </location>
</feature>
<dbReference type="InterPro" id="IPR050570">
    <property type="entry name" value="Cell_wall_metabolism_enzyme"/>
</dbReference>
<keyword evidence="4" id="KW-1185">Reference proteome</keyword>
<evidence type="ECO:0000313" key="3">
    <source>
        <dbReference type="EMBL" id="WCT73740.1"/>
    </source>
</evidence>
<dbReference type="Proteomes" id="UP001220395">
    <property type="component" value="Chromosome"/>
</dbReference>
<evidence type="ECO:0000313" key="4">
    <source>
        <dbReference type="Proteomes" id="UP001220395"/>
    </source>
</evidence>
<accession>A0ABY7TLB8</accession>
<dbReference type="InterPro" id="IPR016047">
    <property type="entry name" value="M23ase_b-sheet_dom"/>
</dbReference>
<gene>
    <name evidence="3" type="ORF">PQ455_00465</name>
</gene>
<protein>
    <submittedName>
        <fullName evidence="3">Peptidoglycan DD-metalloendopeptidase family protein</fullName>
    </submittedName>
</protein>
<dbReference type="RefSeq" id="WP_273688217.1">
    <property type="nucleotide sequence ID" value="NZ_CP117411.1"/>
</dbReference>
<sequence>MIRRGGSLAALLFVAGCVSAPPPPPPPEPVVETAPMAPPVIGVIAGEFTLDRPPEQGGIAYGHLPAGATGLTLDGKPVAAAPDGMFLIGFGRDHGPTALLEARTPAGILRQPLTVAPRNWAIQSIPSLRKGTTPTPDFLRRRPIELARIGAARRVRSAVDGWRQTFIWPQGGRISGVFGSQRIYAGEPGDYHAGVDIAVGTGTPVYAPADGVVVLATEAPFTLEGNLVILDHGMGLTSAFLHFSRVDVREGQRVRQGDRIGAVGATGRATGPHLHWATMWNGERVDAQKIAGPMR</sequence>
<dbReference type="CDD" id="cd12797">
    <property type="entry name" value="M23_peptidase"/>
    <property type="match status" value="1"/>
</dbReference>